<keyword evidence="2" id="KW-1185">Reference proteome</keyword>
<reference evidence="1 2" key="1">
    <citation type="submission" date="2020-09" db="EMBL/GenBank/DDBJ databases">
        <title>Roseomonas.</title>
        <authorList>
            <person name="Zhu W."/>
        </authorList>
    </citation>
    <scope>NUCLEOTIDE SEQUENCE [LARGE SCALE GENOMIC DNA]</scope>
    <source>
        <strain evidence="1 2">573</strain>
    </source>
</reference>
<name>A0ABS3KV96_9PROT</name>
<comment type="caution">
    <text evidence="1">The sequence shown here is derived from an EMBL/GenBank/DDBJ whole genome shotgun (WGS) entry which is preliminary data.</text>
</comment>
<accession>A0ABS3KV96</accession>
<dbReference type="EMBL" id="JACTNG010000009">
    <property type="protein sequence ID" value="MBO1080523.1"/>
    <property type="molecule type" value="Genomic_DNA"/>
</dbReference>
<evidence type="ECO:0000313" key="1">
    <source>
        <dbReference type="EMBL" id="MBO1080523.1"/>
    </source>
</evidence>
<organism evidence="1 2">
    <name type="scientific">Roseomonas haemaphysalidis</name>
    <dbReference type="NCBI Taxonomy" id="2768162"/>
    <lineage>
        <taxon>Bacteria</taxon>
        <taxon>Pseudomonadati</taxon>
        <taxon>Pseudomonadota</taxon>
        <taxon>Alphaproteobacteria</taxon>
        <taxon>Acetobacterales</taxon>
        <taxon>Roseomonadaceae</taxon>
        <taxon>Roseomonas</taxon>
    </lineage>
</organism>
<gene>
    <name evidence="1" type="ORF">IAI61_15880</name>
</gene>
<dbReference type="RefSeq" id="WP_207418537.1">
    <property type="nucleotide sequence ID" value="NZ_CP061177.1"/>
</dbReference>
<dbReference type="Proteomes" id="UP001518989">
    <property type="component" value="Unassembled WGS sequence"/>
</dbReference>
<evidence type="ECO:0000313" key="2">
    <source>
        <dbReference type="Proteomes" id="UP001518989"/>
    </source>
</evidence>
<protein>
    <submittedName>
        <fullName evidence="1">Uncharacterized protein</fullName>
    </submittedName>
</protein>
<proteinExistence type="predicted"/>
<sequence>MLGLTLLLNNAAQALDRLCLLRMASGSDMLTPEYRDLSLELRLEAPACAMQSALQQQLVATAQQLRTVGAAASVAAILARPEATRRLNALLGLVVGSEWELAGALPRGGQLHRRIATDGQVYLLAGQPDRGAKHAPHAARGYAERLWVLPPGHCCADGSALPDEAPMLSGEGPDSLGLQAARRDLCVELVAGGHGALAARLAGLGEAAAMPAADATDAPNERAAFAA</sequence>